<organism evidence="2 3">
    <name type="scientific">Acrobeloides nanus</name>
    <dbReference type="NCBI Taxonomy" id="290746"/>
    <lineage>
        <taxon>Eukaryota</taxon>
        <taxon>Metazoa</taxon>
        <taxon>Ecdysozoa</taxon>
        <taxon>Nematoda</taxon>
        <taxon>Chromadorea</taxon>
        <taxon>Rhabditida</taxon>
        <taxon>Tylenchina</taxon>
        <taxon>Cephalobomorpha</taxon>
        <taxon>Cephaloboidea</taxon>
        <taxon>Cephalobidae</taxon>
        <taxon>Acrobeloides</taxon>
    </lineage>
</organism>
<evidence type="ECO:0000256" key="1">
    <source>
        <dbReference type="SAM" id="Phobius"/>
    </source>
</evidence>
<protein>
    <submittedName>
        <fullName evidence="3">Lipase maturation factor</fullName>
    </submittedName>
</protein>
<evidence type="ECO:0000313" key="3">
    <source>
        <dbReference type="WBParaSite" id="ACRNAN_Path_629.g2333.t1"/>
    </source>
</evidence>
<keyword evidence="1" id="KW-0812">Transmembrane</keyword>
<accession>A0A914C983</accession>
<name>A0A914C983_9BILA</name>
<keyword evidence="1" id="KW-1133">Transmembrane helix</keyword>
<dbReference type="Proteomes" id="UP000887540">
    <property type="component" value="Unplaced"/>
</dbReference>
<dbReference type="WBParaSite" id="ACRNAN_Path_629.g2333.t1">
    <property type="protein sequence ID" value="ACRNAN_Path_629.g2333.t1"/>
    <property type="gene ID" value="ACRNAN_Path_629.g2333"/>
</dbReference>
<feature type="transmembrane region" description="Helical" evidence="1">
    <location>
        <begin position="48"/>
        <end position="69"/>
    </location>
</feature>
<sequence>MLNGLLLALCVENAFVYRLALSPYPSGAFAVLFEAIIDWIQGFNNFRVTFLFMALHDLPLCVTNFFLISACRCSGPAVWHWSFLVSNITTTVSLIWRLIMLYYSYDRLITTIRRRYDQNKDTIKYRRFLKFFLRDGSRLNEHDEAWPIRWAILIVYGKTSEIPTTYMVTTPESVGSAFAIALSATLLKLRQILGGMIRFVCVVLLTAVAYLGYMVVCCIPCIHFYTMKPNSFAQRHKCSKAFVRYFTYIYHFTILIFSLICALSLIGLNLILLTSVHLLGSNSVPPELNKLCMSVNNTDFTIKPMFVDSNSYNEPQTNNGLTTCKPIWDETGFGFKVKRLDAGPWQARIRFNNSLLVIASHLIPNYEDRQKPHHTLIYDYGIIVRRDKEYDCVPPEMTPWRFIEDLFLPKFPYFLACNPSFSIQRQNLIKCRKGIITSDGVIR</sequence>
<evidence type="ECO:0000313" key="2">
    <source>
        <dbReference type="Proteomes" id="UP000887540"/>
    </source>
</evidence>
<reference evidence="3" key="1">
    <citation type="submission" date="2022-11" db="UniProtKB">
        <authorList>
            <consortium name="WormBaseParasite"/>
        </authorList>
    </citation>
    <scope>IDENTIFICATION</scope>
</reference>
<keyword evidence="2" id="KW-1185">Reference proteome</keyword>
<keyword evidence="1" id="KW-0472">Membrane</keyword>
<feature type="transmembrane region" description="Helical" evidence="1">
    <location>
        <begin position="197"/>
        <end position="225"/>
    </location>
</feature>
<feature type="transmembrane region" description="Helical" evidence="1">
    <location>
        <begin position="245"/>
        <end position="273"/>
    </location>
</feature>
<feature type="transmembrane region" description="Helical" evidence="1">
    <location>
        <begin position="81"/>
        <end position="105"/>
    </location>
</feature>
<feature type="transmembrane region" description="Helical" evidence="1">
    <location>
        <begin position="24"/>
        <end position="41"/>
    </location>
</feature>
<dbReference type="AlphaFoldDB" id="A0A914C983"/>
<proteinExistence type="predicted"/>